<dbReference type="GO" id="GO:0006974">
    <property type="term" value="P:DNA damage response"/>
    <property type="evidence" value="ECO:0007669"/>
    <property type="project" value="InterPro"/>
</dbReference>
<feature type="region of interest" description="Disordered" evidence="6">
    <location>
        <begin position="1"/>
        <end position="164"/>
    </location>
</feature>
<dbReference type="PANTHER" id="PTHR13386:SF1">
    <property type="entry name" value="HISTONE PARYLATION FACTOR 1"/>
    <property type="match status" value="1"/>
</dbReference>
<dbReference type="GO" id="GO:0005634">
    <property type="term" value="C:nucleus"/>
    <property type="evidence" value="ECO:0007669"/>
    <property type="project" value="UniProtKB-SubCell"/>
</dbReference>
<dbReference type="GO" id="GO:0042393">
    <property type="term" value="F:histone binding"/>
    <property type="evidence" value="ECO:0007669"/>
    <property type="project" value="InterPro"/>
</dbReference>
<feature type="compositionally biased region" description="Basic and acidic residues" evidence="6">
    <location>
        <begin position="114"/>
        <end position="124"/>
    </location>
</feature>
<dbReference type="InterPro" id="IPR019406">
    <property type="entry name" value="APLF_PBZ"/>
</dbReference>
<name>A0AAV8W9V8_9CUCU</name>
<comment type="subcellular location">
    <subcellularLocation>
        <location evidence="2">Chromosome</location>
    </subcellularLocation>
    <subcellularLocation>
        <location evidence="1">Nucleus</location>
    </subcellularLocation>
</comment>
<evidence type="ECO:0000256" key="1">
    <source>
        <dbReference type="ARBA" id="ARBA00004123"/>
    </source>
</evidence>
<reference evidence="8 9" key="1">
    <citation type="journal article" date="2023" name="Insect Mol. Biol.">
        <title>Genome sequencing provides insights into the evolution of gene families encoding plant cell wall-degrading enzymes in longhorned beetles.</title>
        <authorList>
            <person name="Shin N.R."/>
            <person name="Okamura Y."/>
            <person name="Kirsch R."/>
            <person name="Pauchet Y."/>
        </authorList>
    </citation>
    <scope>NUCLEOTIDE SEQUENCE [LARGE SCALE GENOMIC DNA]</scope>
    <source>
        <strain evidence="8">EAD_L_NR</strain>
    </source>
</reference>
<feature type="compositionally biased region" description="Polar residues" evidence="6">
    <location>
        <begin position="152"/>
        <end position="163"/>
    </location>
</feature>
<keyword evidence="9" id="KW-1185">Reference proteome</keyword>
<dbReference type="PANTHER" id="PTHR13386">
    <property type="entry name" value="HISTONE PARYLATION FACTOR 1"/>
    <property type="match status" value="1"/>
</dbReference>
<evidence type="ECO:0000256" key="6">
    <source>
        <dbReference type="SAM" id="MobiDB-lite"/>
    </source>
</evidence>
<evidence type="ECO:0000313" key="9">
    <source>
        <dbReference type="Proteomes" id="UP001159042"/>
    </source>
</evidence>
<protein>
    <recommendedName>
        <fullName evidence="7">PBZ-type domain-containing protein</fullName>
    </recommendedName>
</protein>
<dbReference type="EMBL" id="JANEYG010000006">
    <property type="protein sequence ID" value="KAJ8922835.1"/>
    <property type="molecule type" value="Genomic_DNA"/>
</dbReference>
<evidence type="ECO:0000259" key="7">
    <source>
        <dbReference type="Pfam" id="PF10283"/>
    </source>
</evidence>
<evidence type="ECO:0000256" key="3">
    <source>
        <dbReference type="ARBA" id="ARBA00010803"/>
    </source>
</evidence>
<dbReference type="Pfam" id="PF10228">
    <property type="entry name" value="HPF1"/>
    <property type="match status" value="1"/>
</dbReference>
<organism evidence="8 9">
    <name type="scientific">Exocentrus adspersus</name>
    <dbReference type="NCBI Taxonomy" id="1586481"/>
    <lineage>
        <taxon>Eukaryota</taxon>
        <taxon>Metazoa</taxon>
        <taxon>Ecdysozoa</taxon>
        <taxon>Arthropoda</taxon>
        <taxon>Hexapoda</taxon>
        <taxon>Insecta</taxon>
        <taxon>Pterygota</taxon>
        <taxon>Neoptera</taxon>
        <taxon>Endopterygota</taxon>
        <taxon>Coleoptera</taxon>
        <taxon>Polyphaga</taxon>
        <taxon>Cucujiformia</taxon>
        <taxon>Chrysomeloidea</taxon>
        <taxon>Cerambycidae</taxon>
        <taxon>Lamiinae</taxon>
        <taxon>Acanthocinini</taxon>
        <taxon>Exocentrus</taxon>
    </lineage>
</organism>
<dbReference type="InterPro" id="IPR019361">
    <property type="entry name" value="HPF1"/>
</dbReference>
<evidence type="ECO:0000313" key="8">
    <source>
        <dbReference type="EMBL" id="KAJ8922835.1"/>
    </source>
</evidence>
<dbReference type="Pfam" id="PF10283">
    <property type="entry name" value="zf-CCHH"/>
    <property type="match status" value="1"/>
</dbReference>
<sequence>MSDTEAKRNKYDQDPRTPCKYGAKCYQQNPVHHKKYKHPPQSNSNKSRGHVNKKFRADTPSKKAEAVVTSNDVSDTDGSDYAIEDGSDASPEKPDVESKGDSNKDGSDASSGKADPESKDDSNKAEVTTCSKDLTEVRISNDVSSSEDSSDANEQTDNVNTVQKPDHKQFIKDKFLVDMPKDFYQLWEYCKKIKPSYPLDALKDVGLRLVGPFDVLAGKFDDVSKSDEEYLLHWRYYHDPPEFQTVLKGDDKTGYHIGYFRDSPDEPPVFLASNRAKVDGILQQMGGNIFTAVNLYLDELKKIGDPFKRMHIGRIQSSIKKEAEKLKLYLSARTPEMIAREKKIVTRTFNKIGLVVPYNRKTQLGYRALALDNKDLSTLFTKLQNGLPEQKQKYLSELQPVFTFASIAADECDFGTGIELGWNIISHGVDSLDSTALRFLATNNRLLNREAFAKIAEAHMKNRKKGCDLSII</sequence>
<evidence type="ECO:0000256" key="4">
    <source>
        <dbReference type="ARBA" id="ARBA00022454"/>
    </source>
</evidence>
<dbReference type="GO" id="GO:0005694">
    <property type="term" value="C:chromosome"/>
    <property type="evidence" value="ECO:0007669"/>
    <property type="project" value="UniProtKB-SubCell"/>
</dbReference>
<keyword evidence="5" id="KW-0539">Nucleus</keyword>
<comment type="caution">
    <text evidence="8">The sequence shown here is derived from an EMBL/GenBank/DDBJ whole genome shotgun (WGS) entry which is preliminary data.</text>
</comment>
<dbReference type="GO" id="GO:0072572">
    <property type="term" value="F:poly-ADP-D-ribose binding"/>
    <property type="evidence" value="ECO:0007669"/>
    <property type="project" value="TreeGrafter"/>
</dbReference>
<gene>
    <name evidence="8" type="ORF">NQ315_007870</name>
</gene>
<accession>A0AAV8W9V8</accession>
<feature type="compositionally biased region" description="Acidic residues" evidence="6">
    <location>
        <begin position="74"/>
        <end position="87"/>
    </location>
</feature>
<dbReference type="Proteomes" id="UP001159042">
    <property type="component" value="Unassembled WGS sequence"/>
</dbReference>
<feature type="domain" description="PBZ-type" evidence="7">
    <location>
        <begin position="16"/>
        <end position="40"/>
    </location>
</feature>
<feature type="compositionally biased region" description="Basic and acidic residues" evidence="6">
    <location>
        <begin position="1"/>
        <end position="17"/>
    </location>
</feature>
<keyword evidence="4" id="KW-0158">Chromosome</keyword>
<evidence type="ECO:0000256" key="5">
    <source>
        <dbReference type="ARBA" id="ARBA00023242"/>
    </source>
</evidence>
<proteinExistence type="inferred from homology"/>
<feature type="compositionally biased region" description="Basic and acidic residues" evidence="6">
    <location>
        <begin position="55"/>
        <end position="65"/>
    </location>
</feature>
<feature type="compositionally biased region" description="Basic and acidic residues" evidence="6">
    <location>
        <begin position="90"/>
        <end position="107"/>
    </location>
</feature>
<dbReference type="AlphaFoldDB" id="A0AAV8W9V8"/>
<evidence type="ECO:0000256" key="2">
    <source>
        <dbReference type="ARBA" id="ARBA00004286"/>
    </source>
</evidence>
<comment type="similarity">
    <text evidence="3">Belongs to the HPF1 family.</text>
</comment>